<accession>A0ABU1ALY3</accession>
<gene>
    <name evidence="4" type="ORF">QEH59_15055</name>
</gene>
<evidence type="ECO:0000259" key="3">
    <source>
        <dbReference type="Pfam" id="PF22725"/>
    </source>
</evidence>
<proteinExistence type="predicted"/>
<name>A0ABU1ALY3_9BACT</name>
<dbReference type="RefSeq" id="WP_308986199.1">
    <property type="nucleotide sequence ID" value="NZ_JARXIC010000031.1"/>
</dbReference>
<dbReference type="PANTHER" id="PTHR43818">
    <property type="entry name" value="BCDNA.GH03377"/>
    <property type="match status" value="1"/>
</dbReference>
<reference evidence="4 5" key="1">
    <citation type="submission" date="2023-04" db="EMBL/GenBank/DDBJ databases">
        <title>A novel bacteria isolated from coastal sediment.</title>
        <authorList>
            <person name="Liu X.-J."/>
            <person name="Du Z.-J."/>
        </authorList>
    </citation>
    <scope>NUCLEOTIDE SEQUENCE [LARGE SCALE GENOMIC DNA]</scope>
    <source>
        <strain evidence="4 5">SDUM461004</strain>
    </source>
</reference>
<sequence>MKSQKLRIGFIGAGANTRKMHIPGFHKLENVELSMVANRSVESAQEVAKKVGIQRVAKDWREVVEDPSIDAVCIGTWPNMHAEVTIAALENDKHVLCEARMACNLAEARAMQAAAQAHPELVAQIVPAPFSLDFDATIREMIRSGKLGDLLEVRVVHTAGQAASPDAPMTWRQDVELSGQNILTMGIMHETVQRWVQDEPSWLLADGAIFQDQRQYPGSKQVKEVKVPDSLSVLGRFANTGARMIYHFSGVESGESRMEFRLNGSKGGLRFDVVQTALLFAKAGEVEEKKITLSRAESRGWQVEADFVRSIREGAPVQLTSFEQGLRYMTFTEMVAQSLAADSQRVNWIQ</sequence>
<evidence type="ECO:0000313" key="5">
    <source>
        <dbReference type="Proteomes" id="UP001243717"/>
    </source>
</evidence>
<evidence type="ECO:0000256" key="1">
    <source>
        <dbReference type="ARBA" id="ARBA00023002"/>
    </source>
</evidence>
<feature type="domain" description="Gfo/Idh/MocA-like oxidoreductase N-terminal" evidence="2">
    <location>
        <begin position="6"/>
        <end position="121"/>
    </location>
</feature>
<feature type="domain" description="GFO/IDH/MocA-like oxidoreductase" evidence="3">
    <location>
        <begin position="137"/>
        <end position="270"/>
    </location>
</feature>
<protein>
    <submittedName>
        <fullName evidence="4">Gfo/Idh/MocA family oxidoreductase</fullName>
    </submittedName>
</protein>
<evidence type="ECO:0000259" key="2">
    <source>
        <dbReference type="Pfam" id="PF01408"/>
    </source>
</evidence>
<dbReference type="SUPFAM" id="SSF51735">
    <property type="entry name" value="NAD(P)-binding Rossmann-fold domains"/>
    <property type="match status" value="1"/>
</dbReference>
<dbReference type="InterPro" id="IPR036291">
    <property type="entry name" value="NAD(P)-bd_dom_sf"/>
</dbReference>
<dbReference type="Gene3D" id="3.40.50.720">
    <property type="entry name" value="NAD(P)-binding Rossmann-like Domain"/>
    <property type="match status" value="1"/>
</dbReference>
<dbReference type="InterPro" id="IPR000683">
    <property type="entry name" value="Gfo/Idh/MocA-like_OxRdtase_N"/>
</dbReference>
<dbReference type="InterPro" id="IPR055170">
    <property type="entry name" value="GFO_IDH_MocA-like_dom"/>
</dbReference>
<evidence type="ECO:0000313" key="4">
    <source>
        <dbReference type="EMBL" id="MDQ8195749.1"/>
    </source>
</evidence>
<dbReference type="InterPro" id="IPR050463">
    <property type="entry name" value="Gfo/Idh/MocA_oxidrdct_glycsds"/>
</dbReference>
<keyword evidence="5" id="KW-1185">Reference proteome</keyword>
<comment type="caution">
    <text evidence="4">The sequence shown here is derived from an EMBL/GenBank/DDBJ whole genome shotgun (WGS) entry which is preliminary data.</text>
</comment>
<dbReference type="PANTHER" id="PTHR43818:SF11">
    <property type="entry name" value="BCDNA.GH03377"/>
    <property type="match status" value="1"/>
</dbReference>
<dbReference type="Pfam" id="PF22725">
    <property type="entry name" value="GFO_IDH_MocA_C3"/>
    <property type="match status" value="1"/>
</dbReference>
<dbReference type="Pfam" id="PF01408">
    <property type="entry name" value="GFO_IDH_MocA"/>
    <property type="match status" value="1"/>
</dbReference>
<dbReference type="SUPFAM" id="SSF55347">
    <property type="entry name" value="Glyceraldehyde-3-phosphate dehydrogenase-like, C-terminal domain"/>
    <property type="match status" value="1"/>
</dbReference>
<organism evidence="4 5">
    <name type="scientific">Thalassobacterium sedimentorum</name>
    <dbReference type="NCBI Taxonomy" id="3041258"/>
    <lineage>
        <taxon>Bacteria</taxon>
        <taxon>Pseudomonadati</taxon>
        <taxon>Verrucomicrobiota</taxon>
        <taxon>Opitutia</taxon>
        <taxon>Puniceicoccales</taxon>
        <taxon>Coraliomargaritaceae</taxon>
        <taxon>Thalassobacterium</taxon>
    </lineage>
</organism>
<keyword evidence="1" id="KW-0560">Oxidoreductase</keyword>
<dbReference type="Gene3D" id="3.30.360.10">
    <property type="entry name" value="Dihydrodipicolinate Reductase, domain 2"/>
    <property type="match status" value="1"/>
</dbReference>
<dbReference type="Proteomes" id="UP001243717">
    <property type="component" value="Unassembled WGS sequence"/>
</dbReference>
<dbReference type="EMBL" id="JARXIC010000031">
    <property type="protein sequence ID" value="MDQ8195749.1"/>
    <property type="molecule type" value="Genomic_DNA"/>
</dbReference>